<sequence>MFPRSGLFADINGPFSKQGSSTRPQDLYEHDSTAGIPSTSSSFSANLGTAGIDEGIPELQRINEEIETVKHEVELEQRRLFQYQTSLGEGSNTPPSFPVYKVEGTRKKEGRAIDAMAANSPENKYLVDNSKPKTCLEYGPMSDFSAGLWFCGLSNEQRVLDRNEPSPCDQNMFPVLLDESTEDCPLSIDCPLSPARKRTKYEKRDDYSADNPQDEKQLKESKPTLATACPQQALEEMHCDKYECEQREGNPDYGGDVNNASKGFENIPIPVDSSVTDLTEGLYLEHQESLSQLLDIDTSSVEIETNDWLSSEIQMQSLLLDNQEMANTNPATMDTAFNNQTSLAMSQQQPHSYNSSHQMSSMHNNLANEAIPPESSHQPSQKDNVIIISSTEDEDLNYSDVDLSESDPMEECYRIFMEANENLKEPEKEIKVPKELTVPSSDLLRKKWVAHEAKDTESKPERQILSSLCEPALGLGSQSSVTSNIHQVQQRAPMLTSTVNGGQAFVSFTSQRNPETQTNAVHTTWAPPITQPVPVLNACTHYPPLENAVIEVGNNFQLIIPEGTFPLPMSSVNSPLTSVGPVPQSNSLGVKQLCFRAAVTPVQRYHTTATMLIPAQSCRPSPCAVEAHLNPTPSTSYQPAVQPVKPVPTKRKLKQCKPARDEVTQDVRQRYVNMFTEEFHKTIPNIYDAFERAMAEERIVYNRSPNKLKYVSVAVNSLKRLKNKTTAPSREDAALFQGLNNYVLLEEVLIENNYPIQNPEKPGSAVLFEDTNRGNMDPLKRTCCRCGTTYSVSKTGQHVRKEECNYHYGRGVERKVPGGVETRYSCCQGVMGAPGCQVSQLHVHHSFSLDGFVSTRPRHPSDTHCPGVYSLDCAMCYTVSGLELSRVSVANSRLQVIYDTFVRPDNELIDYNTRFSGVSEEDLKGNNTSLREVQETLMSFINADTILIGHGLEKALCALKLLHGRVVDTSLVFPHRLGPPHKHPLNHLTAEFLRKIIQERVCGHDTAEDAAACMELMLWKTKKDGKLKK</sequence>
<comment type="subcellular location">
    <subcellularLocation>
        <location evidence="1">Nucleus</location>
    </subcellularLocation>
</comment>
<evidence type="ECO:0000256" key="2">
    <source>
        <dbReference type="ARBA" id="ARBA00006357"/>
    </source>
</evidence>
<dbReference type="GO" id="GO:0004527">
    <property type="term" value="F:exonuclease activity"/>
    <property type="evidence" value="ECO:0007669"/>
    <property type="project" value="UniProtKB-KW"/>
</dbReference>
<evidence type="ECO:0000256" key="7">
    <source>
        <dbReference type="SAM" id="MobiDB-lite"/>
    </source>
</evidence>
<organism evidence="9 10">
    <name type="scientific">Cynoglossus semilaevis</name>
    <name type="common">Tongue sole</name>
    <dbReference type="NCBI Taxonomy" id="244447"/>
    <lineage>
        <taxon>Eukaryota</taxon>
        <taxon>Metazoa</taxon>
        <taxon>Chordata</taxon>
        <taxon>Craniata</taxon>
        <taxon>Vertebrata</taxon>
        <taxon>Euteleostomi</taxon>
        <taxon>Actinopterygii</taxon>
        <taxon>Neopterygii</taxon>
        <taxon>Teleostei</taxon>
        <taxon>Neoteleostei</taxon>
        <taxon>Acanthomorphata</taxon>
        <taxon>Carangaria</taxon>
        <taxon>Pleuronectiformes</taxon>
        <taxon>Pleuronectoidei</taxon>
        <taxon>Cynoglossidae</taxon>
        <taxon>Cynoglossinae</taxon>
        <taxon>Cynoglossus</taxon>
    </lineage>
</organism>
<evidence type="ECO:0000313" key="10">
    <source>
        <dbReference type="Proteomes" id="UP000265120"/>
    </source>
</evidence>
<dbReference type="SUPFAM" id="SSF53098">
    <property type="entry name" value="Ribonuclease H-like"/>
    <property type="match status" value="1"/>
</dbReference>
<reference evidence="9" key="3">
    <citation type="submission" date="2025-09" db="UniProtKB">
        <authorList>
            <consortium name="Ensembl"/>
        </authorList>
    </citation>
    <scope>IDENTIFICATION</scope>
</reference>
<dbReference type="Proteomes" id="UP000265120">
    <property type="component" value="Chromosome Z"/>
</dbReference>
<dbReference type="GO" id="GO:0005634">
    <property type="term" value="C:nucleus"/>
    <property type="evidence" value="ECO:0007669"/>
    <property type="project" value="UniProtKB-SubCell"/>
</dbReference>
<dbReference type="GO" id="GO:0010629">
    <property type="term" value="P:negative regulation of gene expression"/>
    <property type="evidence" value="ECO:0007669"/>
    <property type="project" value="UniProtKB-ARBA"/>
</dbReference>
<comment type="similarity">
    <text evidence="2">Belongs to the REXO1/REXO3 family.</text>
</comment>
<dbReference type="PANTHER" id="PTHR12801:SF152">
    <property type="entry name" value="EXONUCLEASE DOMAIN-CONTAINING PROTEIN"/>
    <property type="match status" value="1"/>
</dbReference>
<dbReference type="PANTHER" id="PTHR12801">
    <property type="entry name" value="RNA EXONUCLEASE REXO1 / RECO3 FAMILY MEMBER-RELATED"/>
    <property type="match status" value="1"/>
</dbReference>
<evidence type="ECO:0000256" key="3">
    <source>
        <dbReference type="ARBA" id="ARBA00022722"/>
    </source>
</evidence>
<dbReference type="SMART" id="SM00479">
    <property type="entry name" value="EXOIII"/>
    <property type="match status" value="1"/>
</dbReference>
<dbReference type="Pfam" id="PF15870">
    <property type="entry name" value="EloA-BP1"/>
    <property type="match status" value="2"/>
</dbReference>
<dbReference type="InterPro" id="IPR031736">
    <property type="entry name" value="REXO1-like_dom"/>
</dbReference>
<dbReference type="Gene3D" id="3.30.420.10">
    <property type="entry name" value="Ribonuclease H-like superfamily/Ribonuclease H"/>
    <property type="match status" value="1"/>
</dbReference>
<feature type="region of interest" description="Disordered" evidence="7">
    <location>
        <begin position="199"/>
        <end position="225"/>
    </location>
</feature>
<keyword evidence="10" id="KW-1185">Reference proteome</keyword>
<evidence type="ECO:0000259" key="8">
    <source>
        <dbReference type="SMART" id="SM00479"/>
    </source>
</evidence>
<dbReference type="InterPro" id="IPR033134">
    <property type="entry name" value="Asp/Glu_racemase_AS_2"/>
</dbReference>
<dbReference type="PROSITE" id="PS00924">
    <property type="entry name" value="ASP_GLU_RACEMASE_2"/>
    <property type="match status" value="1"/>
</dbReference>
<feature type="region of interest" description="Disordered" evidence="7">
    <location>
        <begin position="1"/>
        <end position="42"/>
    </location>
</feature>
<feature type="compositionally biased region" description="Basic and acidic residues" evidence="7">
    <location>
        <begin position="202"/>
        <end position="222"/>
    </location>
</feature>
<evidence type="ECO:0000256" key="6">
    <source>
        <dbReference type="ARBA" id="ARBA00023242"/>
    </source>
</evidence>
<dbReference type="InterPro" id="IPR036397">
    <property type="entry name" value="RNaseH_sf"/>
</dbReference>
<feature type="compositionally biased region" description="Polar residues" evidence="7">
    <location>
        <begin position="15"/>
        <end position="24"/>
    </location>
</feature>
<keyword evidence="3" id="KW-0540">Nuclease</keyword>
<dbReference type="InterPro" id="IPR012337">
    <property type="entry name" value="RNaseH-like_sf"/>
</dbReference>
<evidence type="ECO:0000313" key="9">
    <source>
        <dbReference type="Ensembl" id="ENSCSEP00000029634.1"/>
    </source>
</evidence>
<dbReference type="InterPro" id="IPR013520">
    <property type="entry name" value="Ribonucl_H"/>
</dbReference>
<feature type="domain" description="Exonuclease" evidence="8">
    <location>
        <begin position="867"/>
        <end position="1026"/>
    </location>
</feature>
<evidence type="ECO:0000256" key="1">
    <source>
        <dbReference type="ARBA" id="ARBA00004123"/>
    </source>
</evidence>
<evidence type="ECO:0000256" key="4">
    <source>
        <dbReference type="ARBA" id="ARBA00022801"/>
    </source>
</evidence>
<accession>A0A3P8WS96</accession>
<dbReference type="GO" id="GO:0003676">
    <property type="term" value="F:nucleic acid binding"/>
    <property type="evidence" value="ECO:0007669"/>
    <property type="project" value="InterPro"/>
</dbReference>
<dbReference type="InterPro" id="IPR034922">
    <property type="entry name" value="REX1-like_exo"/>
</dbReference>
<protein>
    <submittedName>
        <fullName evidence="9">Exonuclease GOR-like</fullName>
    </submittedName>
</protein>
<proteinExistence type="inferred from homology"/>
<dbReference type="InterPro" id="IPR047021">
    <property type="entry name" value="REXO1/3/4-like"/>
</dbReference>
<dbReference type="FunFam" id="3.30.420.10:FF:000031">
    <property type="entry name" value="RNA exonuclease 1"/>
    <property type="match status" value="1"/>
</dbReference>
<name>A0A3P8WS96_CYNSE</name>
<keyword evidence="4" id="KW-0378">Hydrolase</keyword>
<dbReference type="AlphaFoldDB" id="A0A3P8WS96"/>
<dbReference type="Ensembl" id="ENSCSET00000030035.1">
    <property type="protein sequence ID" value="ENSCSEP00000029634.1"/>
    <property type="gene ID" value="ENSCSEG00000018988.1"/>
</dbReference>
<dbReference type="GeneTree" id="ENSGT00940000167497"/>
<keyword evidence="6" id="KW-0539">Nucleus</keyword>
<reference evidence="9" key="2">
    <citation type="submission" date="2025-08" db="UniProtKB">
        <authorList>
            <consortium name="Ensembl"/>
        </authorList>
    </citation>
    <scope>IDENTIFICATION</scope>
</reference>
<reference evidence="9 10" key="1">
    <citation type="journal article" date="2014" name="Nat. Genet.">
        <title>Whole-genome sequence of a flatfish provides insights into ZW sex chromosome evolution and adaptation to a benthic lifestyle.</title>
        <authorList>
            <person name="Chen S."/>
            <person name="Zhang G."/>
            <person name="Shao C."/>
            <person name="Huang Q."/>
            <person name="Liu G."/>
            <person name="Zhang P."/>
            <person name="Song W."/>
            <person name="An N."/>
            <person name="Chalopin D."/>
            <person name="Volff J.N."/>
            <person name="Hong Y."/>
            <person name="Li Q."/>
            <person name="Sha Z."/>
            <person name="Zhou H."/>
            <person name="Xie M."/>
            <person name="Yu Q."/>
            <person name="Liu Y."/>
            <person name="Xiang H."/>
            <person name="Wang N."/>
            <person name="Wu K."/>
            <person name="Yang C."/>
            <person name="Zhou Q."/>
            <person name="Liao X."/>
            <person name="Yang L."/>
            <person name="Hu Q."/>
            <person name="Zhang J."/>
            <person name="Meng L."/>
            <person name="Jin L."/>
            <person name="Tian Y."/>
            <person name="Lian J."/>
            <person name="Yang J."/>
            <person name="Miao G."/>
            <person name="Liu S."/>
            <person name="Liang Z."/>
            <person name="Yan F."/>
            <person name="Li Y."/>
            <person name="Sun B."/>
            <person name="Zhang H."/>
            <person name="Zhang J."/>
            <person name="Zhu Y."/>
            <person name="Du M."/>
            <person name="Zhao Y."/>
            <person name="Schartl M."/>
            <person name="Tang Q."/>
            <person name="Wang J."/>
        </authorList>
    </citation>
    <scope>NUCLEOTIDE SEQUENCE</scope>
</reference>
<keyword evidence="5" id="KW-0269">Exonuclease</keyword>
<dbReference type="CDD" id="cd06145">
    <property type="entry name" value="REX1_like"/>
    <property type="match status" value="1"/>
</dbReference>
<evidence type="ECO:0000256" key="5">
    <source>
        <dbReference type="ARBA" id="ARBA00022839"/>
    </source>
</evidence>